<dbReference type="AlphaFoldDB" id="A0A0A8Z0S4"/>
<name>A0A0A8Z0S4_ARUDO</name>
<reference evidence="1" key="1">
    <citation type="submission" date="2014-09" db="EMBL/GenBank/DDBJ databases">
        <authorList>
            <person name="Magalhaes I.L.F."/>
            <person name="Oliveira U."/>
            <person name="Santos F.R."/>
            <person name="Vidigal T.H.D.A."/>
            <person name="Brescovit A.D."/>
            <person name="Santos A.J."/>
        </authorList>
    </citation>
    <scope>NUCLEOTIDE SEQUENCE</scope>
    <source>
        <tissue evidence="1">Shoot tissue taken approximately 20 cm above the soil surface</tissue>
    </source>
</reference>
<dbReference type="EMBL" id="GBRH01265489">
    <property type="protein sequence ID" value="JAD32406.1"/>
    <property type="molecule type" value="Transcribed_RNA"/>
</dbReference>
<evidence type="ECO:0000313" key="1">
    <source>
        <dbReference type="EMBL" id="JAD32406.1"/>
    </source>
</evidence>
<sequence length="73" mass="8692">MATECLPKNKQNSRTVGSYNFKWSKSDCFNKELSLTPSTVPLDIPKLHYYDFFSMYIFQEKNKTHLRNLCFFV</sequence>
<reference evidence="1" key="2">
    <citation type="journal article" date="2015" name="Data Brief">
        <title>Shoot transcriptome of the giant reed, Arundo donax.</title>
        <authorList>
            <person name="Barrero R.A."/>
            <person name="Guerrero F.D."/>
            <person name="Moolhuijzen P."/>
            <person name="Goolsby J.A."/>
            <person name="Tidwell J."/>
            <person name="Bellgard S.E."/>
            <person name="Bellgard M.I."/>
        </authorList>
    </citation>
    <scope>NUCLEOTIDE SEQUENCE</scope>
    <source>
        <tissue evidence="1">Shoot tissue taken approximately 20 cm above the soil surface</tissue>
    </source>
</reference>
<accession>A0A0A8Z0S4</accession>
<proteinExistence type="predicted"/>
<protein>
    <submittedName>
        <fullName evidence="1">Uncharacterized protein</fullName>
    </submittedName>
</protein>
<organism evidence="1">
    <name type="scientific">Arundo donax</name>
    <name type="common">Giant reed</name>
    <name type="synonym">Donax arundinaceus</name>
    <dbReference type="NCBI Taxonomy" id="35708"/>
    <lineage>
        <taxon>Eukaryota</taxon>
        <taxon>Viridiplantae</taxon>
        <taxon>Streptophyta</taxon>
        <taxon>Embryophyta</taxon>
        <taxon>Tracheophyta</taxon>
        <taxon>Spermatophyta</taxon>
        <taxon>Magnoliopsida</taxon>
        <taxon>Liliopsida</taxon>
        <taxon>Poales</taxon>
        <taxon>Poaceae</taxon>
        <taxon>PACMAD clade</taxon>
        <taxon>Arundinoideae</taxon>
        <taxon>Arundineae</taxon>
        <taxon>Arundo</taxon>
    </lineage>
</organism>